<feature type="domain" description="CBS" evidence="1">
    <location>
        <begin position="160"/>
        <end position="196"/>
    </location>
</feature>
<name>A0A7W3IPX8_9ACTN</name>
<evidence type="ECO:0000313" key="5">
    <source>
        <dbReference type="Proteomes" id="UP000523079"/>
    </source>
</evidence>
<dbReference type="Gene3D" id="3.10.580.10">
    <property type="entry name" value="CBS-domain"/>
    <property type="match status" value="1"/>
</dbReference>
<dbReference type="InterPro" id="IPR018490">
    <property type="entry name" value="cNMP-bd_dom_sf"/>
</dbReference>
<comment type="caution">
    <text evidence="4">The sequence shown here is derived from an EMBL/GenBank/DDBJ whole genome shotgun (WGS) entry which is preliminary data.</text>
</comment>
<evidence type="ECO:0000259" key="3">
    <source>
        <dbReference type="Pfam" id="PF10335"/>
    </source>
</evidence>
<dbReference type="Gene3D" id="2.60.120.10">
    <property type="entry name" value="Jelly Rolls"/>
    <property type="match status" value="1"/>
</dbReference>
<dbReference type="InterPro" id="IPR014710">
    <property type="entry name" value="RmlC-like_jellyroll"/>
</dbReference>
<sequence>MDGAFGSGGADEEGRQRLTALLAEHPLFAATTPAERVALVAGARFHRYGAGELVLDAFRAPTSEVHVVLTGQVDVWSDASRTLEPADERRGPGELFGFSAMLTERSVGPRVIAAERTLVAALPADEVGPVFSSPAGARFLAADAAVRVLPTTRFVSYSLVDDLITSPPLVVDPDEPVGRVARTMSERGLGYAALPVPGGIALVTDAVLRDRVLAAGRSTDTPVGTLVDGPAPSVLLGTSAAEAQILLLEQELDVLAVVDRAGRLRGAVSARDFAVSPTGVGVSLHERLRRAADTEELARRARRIPAALSELLARGLATARVIVLHQAMIDTVVRRAIALVFADRDGVSPEAFSWLALGSNGRREAVLSSDVDSAVSFVDGLAPAEWPAYRQAFAVVTRVLEQAGLRTDDHGAAAFRPAFSRSNAEWRRAARGWLAAPERDQGAIMTSLLVDGRPIHGDEGLPAVTRVFGDLREHPGTLRLLLEESLSRRARMPSVWEVVTRKAGVFDVKEHAVLPVVNLARWAGLAVHSTELGTVDRLRAAAGSPMLPADRADTLVEVFEVLQRIRLRYQLLAQQRGDRPTDRLALDRLSPIDRGLVTEAVRTIAAAQRRMDNVAQYVPPSGWTGPR</sequence>
<protein>
    <submittedName>
        <fullName evidence="4">CBS domain-containing protein</fullName>
    </submittedName>
</protein>
<dbReference type="SUPFAM" id="SSF51206">
    <property type="entry name" value="cAMP-binding domain-like"/>
    <property type="match status" value="1"/>
</dbReference>
<dbReference type="GO" id="GO:0008773">
    <property type="term" value="F:[protein-PII] uridylyltransferase activity"/>
    <property type="evidence" value="ECO:0007669"/>
    <property type="project" value="InterPro"/>
</dbReference>
<dbReference type="InterPro" id="IPR000595">
    <property type="entry name" value="cNMP-bd_dom"/>
</dbReference>
<feature type="domain" description="DUF294" evidence="3">
    <location>
        <begin position="480"/>
        <end position="612"/>
    </location>
</feature>
<dbReference type="CDD" id="cd05401">
    <property type="entry name" value="NT_GlnE_GlnD_like"/>
    <property type="match status" value="1"/>
</dbReference>
<dbReference type="Pfam" id="PF10335">
    <property type="entry name" value="DUF294_C"/>
    <property type="match status" value="1"/>
</dbReference>
<organism evidence="4 5">
    <name type="scientific">Microlunatus kandeliicorticis</name>
    <dbReference type="NCBI Taxonomy" id="1759536"/>
    <lineage>
        <taxon>Bacteria</taxon>
        <taxon>Bacillati</taxon>
        <taxon>Actinomycetota</taxon>
        <taxon>Actinomycetes</taxon>
        <taxon>Propionibacteriales</taxon>
        <taxon>Propionibacteriaceae</taxon>
        <taxon>Microlunatus</taxon>
    </lineage>
</organism>
<dbReference type="InterPro" id="IPR000644">
    <property type="entry name" value="CBS_dom"/>
</dbReference>
<dbReference type="Pfam" id="PF03445">
    <property type="entry name" value="DUF294"/>
    <property type="match status" value="1"/>
</dbReference>
<evidence type="ECO:0000259" key="2">
    <source>
        <dbReference type="Pfam" id="PF03445"/>
    </source>
</evidence>
<feature type="domain" description="CBS" evidence="1">
    <location>
        <begin position="230"/>
        <end position="273"/>
    </location>
</feature>
<gene>
    <name evidence="4" type="ORF">FHX74_000662</name>
</gene>
<accession>A0A7W3IPX8</accession>
<dbReference type="Pfam" id="PF00571">
    <property type="entry name" value="CBS"/>
    <property type="match status" value="2"/>
</dbReference>
<dbReference type="AlphaFoldDB" id="A0A7W3IPX8"/>
<dbReference type="InterPro" id="IPR018821">
    <property type="entry name" value="DUF294_put_nucleoTrafse_sb-bd"/>
</dbReference>
<evidence type="ECO:0000259" key="1">
    <source>
        <dbReference type="Pfam" id="PF00571"/>
    </source>
</evidence>
<feature type="domain" description="Protein-PII uridylyltransferase N-terminal" evidence="2">
    <location>
        <begin position="303"/>
        <end position="439"/>
    </location>
</feature>
<reference evidence="4 5" key="1">
    <citation type="submission" date="2020-07" db="EMBL/GenBank/DDBJ databases">
        <title>Sequencing the genomes of 1000 actinobacteria strains.</title>
        <authorList>
            <person name="Klenk H.-P."/>
        </authorList>
    </citation>
    <scope>NUCLEOTIDE SEQUENCE [LARGE SCALE GENOMIC DNA]</scope>
    <source>
        <strain evidence="4 5">DSM 100723</strain>
    </source>
</reference>
<dbReference type="CDD" id="cd00038">
    <property type="entry name" value="CAP_ED"/>
    <property type="match status" value="1"/>
</dbReference>
<dbReference type="InterPro" id="IPR046342">
    <property type="entry name" value="CBS_dom_sf"/>
</dbReference>
<dbReference type="EMBL" id="JACGWT010000001">
    <property type="protein sequence ID" value="MBA8793068.1"/>
    <property type="molecule type" value="Genomic_DNA"/>
</dbReference>
<dbReference type="Proteomes" id="UP000523079">
    <property type="component" value="Unassembled WGS sequence"/>
</dbReference>
<evidence type="ECO:0000313" key="4">
    <source>
        <dbReference type="EMBL" id="MBA8793068.1"/>
    </source>
</evidence>
<dbReference type="InterPro" id="IPR005105">
    <property type="entry name" value="GlnD_Uridyltrans_N"/>
</dbReference>
<dbReference type="SUPFAM" id="SSF54631">
    <property type="entry name" value="CBS-domain pair"/>
    <property type="match status" value="1"/>
</dbReference>
<proteinExistence type="predicted"/>
<keyword evidence="5" id="KW-1185">Reference proteome</keyword>
<dbReference type="RefSeq" id="WP_182558624.1">
    <property type="nucleotide sequence ID" value="NZ_JACGWT010000001.1"/>
</dbReference>